<dbReference type="SUPFAM" id="SSF54631">
    <property type="entry name" value="CBS-domain pair"/>
    <property type="match status" value="1"/>
</dbReference>
<comment type="caution">
    <text evidence="6">The sequence shown here is derived from an EMBL/GenBank/DDBJ whole genome shotgun (WGS) entry which is preliminary data.</text>
</comment>
<dbReference type="Pfam" id="PF00571">
    <property type="entry name" value="CBS"/>
    <property type="match status" value="2"/>
</dbReference>
<keyword evidence="3 4" id="KW-0129">CBS domain</keyword>
<dbReference type="PANTHER" id="PTHR43099:SF2">
    <property type="entry name" value="UPF0053 PROTEIN YRKA"/>
    <property type="match status" value="1"/>
</dbReference>
<dbReference type="Proteomes" id="UP000626244">
    <property type="component" value="Unassembled WGS sequence"/>
</dbReference>
<dbReference type="InterPro" id="IPR005170">
    <property type="entry name" value="Transptr-assoc_dom"/>
</dbReference>
<evidence type="ECO:0000256" key="3">
    <source>
        <dbReference type="ARBA" id="ARBA00023122"/>
    </source>
</evidence>
<feature type="domain" description="CBS" evidence="5">
    <location>
        <begin position="70"/>
        <end position="129"/>
    </location>
</feature>
<keyword evidence="2" id="KW-0677">Repeat</keyword>
<protein>
    <recommendedName>
        <fullName evidence="5">CBS domain-containing protein</fullName>
    </recommendedName>
</protein>
<organism evidence="6 7">
    <name type="scientific">Gottfriedia solisilvae</name>
    <dbReference type="NCBI Taxonomy" id="1516104"/>
    <lineage>
        <taxon>Bacteria</taxon>
        <taxon>Bacillati</taxon>
        <taxon>Bacillota</taxon>
        <taxon>Bacilli</taxon>
        <taxon>Bacillales</taxon>
        <taxon>Bacillaceae</taxon>
        <taxon>Gottfriedia</taxon>
    </lineage>
</organism>
<reference evidence="7" key="1">
    <citation type="journal article" date="2019" name="Int. J. Syst. Evol. Microbiol.">
        <title>The Global Catalogue of Microorganisms (GCM) 10K type strain sequencing project: providing services to taxonomists for standard genome sequencing and annotation.</title>
        <authorList>
            <consortium name="The Broad Institute Genomics Platform"/>
            <consortium name="The Broad Institute Genome Sequencing Center for Infectious Disease"/>
            <person name="Wu L."/>
            <person name="Ma J."/>
        </authorList>
    </citation>
    <scope>NUCLEOTIDE SEQUENCE [LARGE SCALE GENOMIC DNA]</scope>
    <source>
        <strain evidence="7">CGMCC 1.14993</strain>
    </source>
</reference>
<evidence type="ECO:0000313" key="7">
    <source>
        <dbReference type="Proteomes" id="UP000626244"/>
    </source>
</evidence>
<dbReference type="AlphaFoldDB" id="A0A8J3EZD1"/>
<accession>A0A8J3EZD1</accession>
<dbReference type="Pfam" id="PF03471">
    <property type="entry name" value="CorC_HlyC"/>
    <property type="match status" value="1"/>
</dbReference>
<keyword evidence="7" id="KW-1185">Reference proteome</keyword>
<dbReference type="Gene3D" id="3.10.580.10">
    <property type="entry name" value="CBS-domain"/>
    <property type="match status" value="1"/>
</dbReference>
<dbReference type="InterPro" id="IPR044751">
    <property type="entry name" value="Ion_transp-like_CBS"/>
</dbReference>
<dbReference type="InterPro" id="IPR051676">
    <property type="entry name" value="UPF0053_domain"/>
</dbReference>
<dbReference type="FunFam" id="3.10.580.10:FF:000002">
    <property type="entry name" value="Magnesium/cobalt efflux protein CorC"/>
    <property type="match status" value="1"/>
</dbReference>
<dbReference type="SUPFAM" id="SSF56176">
    <property type="entry name" value="FAD-binding/transporter-associated domain-like"/>
    <property type="match status" value="1"/>
</dbReference>
<evidence type="ECO:0000259" key="5">
    <source>
        <dbReference type="PROSITE" id="PS51371"/>
    </source>
</evidence>
<dbReference type="RefSeq" id="WP_087999894.1">
    <property type="nucleotide sequence ID" value="NZ_NETJ01000003.1"/>
</dbReference>
<dbReference type="PANTHER" id="PTHR43099">
    <property type="entry name" value="UPF0053 PROTEIN YRKA"/>
    <property type="match status" value="1"/>
</dbReference>
<feature type="domain" description="CBS" evidence="5">
    <location>
        <begin position="134"/>
        <end position="191"/>
    </location>
</feature>
<evidence type="ECO:0000313" key="6">
    <source>
        <dbReference type="EMBL" id="GGI15142.1"/>
    </source>
</evidence>
<sequence>MADAPSGKGLLGFFRLFKKDNLNEDESNILENRQQSIQEYINQKNELNMYEDELLLRSITFKEKIINDILTPRTKVVAIDVNETVDKVRDIFLNERYSRIPVYDQDIDHIIGILSEREFLTSLLQEQEVNIRKLIRIPIFIMETMKISTVLTMLQKENAHLAIVIDEFGGTSGIVTLEDILEELVGEIRDEFDEHENNEFIQVNEYEYQFQASMSLSNFFHIVKMNMPKSRYLTLGGWIFECFKHVPSIGETLQYKNLTFIINEIQNRRIQSVIVKISKHNLQSKLGS</sequence>
<evidence type="ECO:0000256" key="1">
    <source>
        <dbReference type="ARBA" id="ARBA00004141"/>
    </source>
</evidence>
<comment type="subcellular location">
    <subcellularLocation>
        <location evidence="1">Membrane</location>
        <topology evidence="1">Multi-pass membrane protein</topology>
    </subcellularLocation>
</comment>
<dbReference type="PROSITE" id="PS51371">
    <property type="entry name" value="CBS"/>
    <property type="match status" value="2"/>
</dbReference>
<dbReference type="InterPro" id="IPR036318">
    <property type="entry name" value="FAD-bd_PCMH-like_sf"/>
</dbReference>
<dbReference type="SMART" id="SM00116">
    <property type="entry name" value="CBS"/>
    <property type="match status" value="2"/>
</dbReference>
<proteinExistence type="predicted"/>
<evidence type="ECO:0000256" key="2">
    <source>
        <dbReference type="ARBA" id="ARBA00022737"/>
    </source>
</evidence>
<dbReference type="EMBL" id="BMHB01000001">
    <property type="protein sequence ID" value="GGI15142.1"/>
    <property type="molecule type" value="Genomic_DNA"/>
</dbReference>
<dbReference type="GO" id="GO:0016020">
    <property type="term" value="C:membrane"/>
    <property type="evidence" value="ECO:0007669"/>
    <property type="project" value="UniProtKB-SubCell"/>
</dbReference>
<name>A0A8J3EZD1_9BACI</name>
<evidence type="ECO:0000256" key="4">
    <source>
        <dbReference type="PROSITE-ProRule" id="PRU00703"/>
    </source>
</evidence>
<dbReference type="GO" id="GO:0050660">
    <property type="term" value="F:flavin adenine dinucleotide binding"/>
    <property type="evidence" value="ECO:0007669"/>
    <property type="project" value="InterPro"/>
</dbReference>
<dbReference type="CDD" id="cd04590">
    <property type="entry name" value="CBS_pair_CorC_HlyC_assoc"/>
    <property type="match status" value="1"/>
</dbReference>
<dbReference type="InterPro" id="IPR000644">
    <property type="entry name" value="CBS_dom"/>
</dbReference>
<dbReference type="SMART" id="SM01091">
    <property type="entry name" value="CorC_HlyC"/>
    <property type="match status" value="1"/>
</dbReference>
<gene>
    <name evidence="6" type="ORF">GCM10007380_26490</name>
</gene>
<dbReference type="Gene3D" id="3.30.465.10">
    <property type="match status" value="1"/>
</dbReference>
<dbReference type="InterPro" id="IPR016169">
    <property type="entry name" value="FAD-bd_PCMH_sub2"/>
</dbReference>
<dbReference type="InterPro" id="IPR046342">
    <property type="entry name" value="CBS_dom_sf"/>
</dbReference>